<dbReference type="NCBIfam" id="TIGR01200">
    <property type="entry name" value="GLPGLI"/>
    <property type="match status" value="1"/>
</dbReference>
<dbReference type="Pfam" id="PF09697">
    <property type="entry name" value="Porph_ging"/>
    <property type="match status" value="1"/>
</dbReference>
<dbReference type="Proteomes" id="UP000438914">
    <property type="component" value="Unassembled WGS sequence"/>
</dbReference>
<evidence type="ECO:0000313" key="2">
    <source>
        <dbReference type="Proteomes" id="UP000438914"/>
    </source>
</evidence>
<gene>
    <name evidence="1" type="ORF">FYJ73_15280</name>
</gene>
<evidence type="ECO:0000313" key="1">
    <source>
        <dbReference type="EMBL" id="MST86009.1"/>
    </source>
</evidence>
<dbReference type="EMBL" id="VUNG01000073">
    <property type="protein sequence ID" value="MST86009.1"/>
    <property type="molecule type" value="Genomic_DNA"/>
</dbReference>
<proteinExistence type="predicted"/>
<comment type="caution">
    <text evidence="1">The sequence shown here is derived from an EMBL/GenBank/DDBJ whole genome shotgun (WGS) entry which is preliminary data.</text>
</comment>
<sequence length="202" mass="23061">MLLLIAVSAFAQQPLIDTVRYRFSYAIKGTLAETSKKQYDDELSVDIGDSVTYCYSRWQKDNDELWKKIKASGGSANDFLAQQGPTSLYNEEDIKHYPNRRGLTVITALYKDFIYSENMPEMNWNLVAGDTLILDNPCKKAECTFRGRTWYAWYAMSIPIHDGPWKLGGLPGMILYAKDKKGQFSFECIGIKTHVNTPMEVE</sequence>
<keyword evidence="2" id="KW-1185">Reference proteome</keyword>
<organism evidence="1 2">
    <name type="scientific">Hallella mizrahii</name>
    <dbReference type="NCBI Taxonomy" id="2606637"/>
    <lineage>
        <taxon>Bacteria</taxon>
        <taxon>Pseudomonadati</taxon>
        <taxon>Bacteroidota</taxon>
        <taxon>Bacteroidia</taxon>
        <taxon>Bacteroidales</taxon>
        <taxon>Prevotellaceae</taxon>
        <taxon>Hallella</taxon>
    </lineage>
</organism>
<accession>A0A7K0KJG0</accession>
<dbReference type="AlphaFoldDB" id="A0A7K0KJG0"/>
<name>A0A7K0KJG0_9BACT</name>
<dbReference type="InterPro" id="IPR005901">
    <property type="entry name" value="GLPGLI"/>
</dbReference>
<dbReference type="RefSeq" id="WP_154535604.1">
    <property type="nucleotide sequence ID" value="NZ_VUNG01000073.1"/>
</dbReference>
<protein>
    <submittedName>
        <fullName evidence="1">GLPGLI family protein</fullName>
    </submittedName>
</protein>
<reference evidence="1 2" key="1">
    <citation type="submission" date="2019-08" db="EMBL/GenBank/DDBJ databases">
        <title>In-depth cultivation of the pig gut microbiome towards novel bacterial diversity and tailored functional studies.</title>
        <authorList>
            <person name="Wylensek D."/>
            <person name="Hitch T.C.A."/>
            <person name="Clavel T."/>
        </authorList>
    </citation>
    <scope>NUCLEOTIDE SEQUENCE [LARGE SCALE GENOMIC DNA]</scope>
    <source>
        <strain evidence="1 2">LKV-178-WT-2A</strain>
    </source>
</reference>